<dbReference type="RefSeq" id="WP_381253250.1">
    <property type="nucleotide sequence ID" value="NZ_JBHTBI010000009.1"/>
</dbReference>
<name>A0ABW2VVZ0_9ACTN</name>
<evidence type="ECO:0000313" key="3">
    <source>
        <dbReference type="Proteomes" id="UP001596957"/>
    </source>
</evidence>
<proteinExistence type="predicted"/>
<evidence type="ECO:0000256" key="1">
    <source>
        <dbReference type="SAM" id="MobiDB-lite"/>
    </source>
</evidence>
<feature type="region of interest" description="Disordered" evidence="1">
    <location>
        <begin position="204"/>
        <end position="227"/>
    </location>
</feature>
<reference evidence="3" key="1">
    <citation type="journal article" date="2019" name="Int. J. Syst. Evol. Microbiol.">
        <title>The Global Catalogue of Microorganisms (GCM) 10K type strain sequencing project: providing services to taxonomists for standard genome sequencing and annotation.</title>
        <authorList>
            <consortium name="The Broad Institute Genomics Platform"/>
            <consortium name="The Broad Institute Genome Sequencing Center for Infectious Disease"/>
            <person name="Wu L."/>
            <person name="Ma J."/>
        </authorList>
    </citation>
    <scope>NUCLEOTIDE SEQUENCE [LARGE SCALE GENOMIC DNA]</scope>
    <source>
        <strain evidence="3">CGMCC 4.7198</strain>
    </source>
</reference>
<dbReference type="Proteomes" id="UP001596957">
    <property type="component" value="Unassembled WGS sequence"/>
</dbReference>
<sequence length="227" mass="24772">MPGDRGRERRRARHLRRRPFALGGADSVDTAACGPLRSVGTRILASRSPGVRRGRYQRDRGRRQADLHRCGALRTGVGRPAAVGDNSLRGLFLAAGPARLKGWDYFDARRYNTASPYFYQSPHLAKSNGDRQFIANVLARTSLPATYEGEFDEAVTPACAAQGSTRDTTPSAPAVTQPVFLGEGGDQRIQCAQIADVDADVIEPRTPGVRRGMPPVSPPSHCRRRRP</sequence>
<dbReference type="EMBL" id="JBHTEC010000008">
    <property type="protein sequence ID" value="MFD0288595.1"/>
    <property type="molecule type" value="Genomic_DNA"/>
</dbReference>
<evidence type="ECO:0000313" key="2">
    <source>
        <dbReference type="EMBL" id="MFD0288595.1"/>
    </source>
</evidence>
<accession>A0ABW2VVZ0</accession>
<keyword evidence="3" id="KW-1185">Reference proteome</keyword>
<comment type="caution">
    <text evidence="2">The sequence shown here is derived from an EMBL/GenBank/DDBJ whole genome shotgun (WGS) entry which is preliminary data.</text>
</comment>
<gene>
    <name evidence="2" type="ORF">ACFQZP_44775</name>
</gene>
<organism evidence="2 3">
    <name type="scientific">Streptomyces lutosisoli</name>
    <dbReference type="NCBI Taxonomy" id="2665721"/>
    <lineage>
        <taxon>Bacteria</taxon>
        <taxon>Bacillati</taxon>
        <taxon>Actinomycetota</taxon>
        <taxon>Actinomycetes</taxon>
        <taxon>Kitasatosporales</taxon>
        <taxon>Streptomycetaceae</taxon>
        <taxon>Streptomyces</taxon>
    </lineage>
</organism>
<protein>
    <submittedName>
        <fullName evidence="2">Uncharacterized protein</fullName>
    </submittedName>
</protein>